<dbReference type="InterPro" id="IPR000683">
    <property type="entry name" value="Gfo/Idh/MocA-like_OxRdtase_N"/>
</dbReference>
<evidence type="ECO:0000313" key="3">
    <source>
        <dbReference type="Proteomes" id="UP001447188"/>
    </source>
</evidence>
<name>A0ABR3GEG2_9PEZI</name>
<protein>
    <recommendedName>
        <fullName evidence="1">Gfo/Idh/MocA-like oxidoreductase N-terminal domain-containing protein</fullName>
    </recommendedName>
</protein>
<dbReference type="Pfam" id="PF01408">
    <property type="entry name" value="GFO_IDH_MocA"/>
    <property type="match status" value="1"/>
</dbReference>
<dbReference type="SUPFAM" id="SSF51735">
    <property type="entry name" value="NAD(P)-binding Rossmann-fold domains"/>
    <property type="match status" value="1"/>
</dbReference>
<proteinExistence type="predicted"/>
<dbReference type="Gene3D" id="3.30.360.10">
    <property type="entry name" value="Dihydrodipicolinate Reductase, domain 2"/>
    <property type="match status" value="1"/>
</dbReference>
<dbReference type="EMBL" id="JBBBZM010000097">
    <property type="protein sequence ID" value="KAL0634352.1"/>
    <property type="molecule type" value="Genomic_DNA"/>
</dbReference>
<sequence length="512" mass="56274">MPSPLPGSGKPANGPRILVIGGGSRGSAYARAIHSSTIGTVVGIAEPVEYKRNLFISKYGIDALAVNSLVFSSWTELVETDEAKEKIKREVDGICICTLDETHAEIVVAFRPLNIHILCEKPLSTTLDSCIQICNAVTSPSLPPILLAIGHVLRYSPHNMLLHKLVCEEKVLGEVVNVNHTEPVGWWHFSHSYVRGNWRKTSTTAPSLLTKCCHDIDLLLWLLCSPTTMAAAHLPTTVSSAGSLVHFRPSRKPAKAGATTNCFSCPAEPDCIFSAKNIYIERNLNCGNTGWPVKIVVPEIEDALDLKTARVMLEEKLAADYSRDEEQLDGAGEQKSFYGRCVYEAGNDVVDNQVVTMSWDDDFLPSQTGSRDLVTEGRGAKTATLTMIAFSERICERFTRIYGTQGELQADSTTIKVHDFRTGATKVWRPEIDMFSGHGGGDLGLAKAFVDAIDRVKNGGWDVEKAQKEIIKVTPEEVLRSHAAVFWAEDARLGKKVIGWGDWWKVNVLKEV</sequence>
<reference evidence="2 3" key="1">
    <citation type="submission" date="2024-02" db="EMBL/GenBank/DDBJ databases">
        <title>Discinaceae phylogenomics.</title>
        <authorList>
            <person name="Dirks A.C."/>
            <person name="James T.Y."/>
        </authorList>
    </citation>
    <scope>NUCLEOTIDE SEQUENCE [LARGE SCALE GENOMIC DNA]</scope>
    <source>
        <strain evidence="2 3">ACD0624</strain>
    </source>
</reference>
<dbReference type="InterPro" id="IPR036291">
    <property type="entry name" value="NAD(P)-bd_dom_sf"/>
</dbReference>
<organism evidence="2 3">
    <name type="scientific">Discina gigas</name>
    <dbReference type="NCBI Taxonomy" id="1032678"/>
    <lineage>
        <taxon>Eukaryota</taxon>
        <taxon>Fungi</taxon>
        <taxon>Dikarya</taxon>
        <taxon>Ascomycota</taxon>
        <taxon>Pezizomycotina</taxon>
        <taxon>Pezizomycetes</taxon>
        <taxon>Pezizales</taxon>
        <taxon>Discinaceae</taxon>
        <taxon>Discina</taxon>
    </lineage>
</organism>
<feature type="domain" description="Gfo/Idh/MocA-like oxidoreductase N-terminal" evidence="1">
    <location>
        <begin position="16"/>
        <end position="138"/>
    </location>
</feature>
<dbReference type="SUPFAM" id="SSF55347">
    <property type="entry name" value="Glyceraldehyde-3-phosphate dehydrogenase-like, C-terminal domain"/>
    <property type="match status" value="1"/>
</dbReference>
<evidence type="ECO:0000313" key="2">
    <source>
        <dbReference type="EMBL" id="KAL0634352.1"/>
    </source>
</evidence>
<keyword evidence="3" id="KW-1185">Reference proteome</keyword>
<dbReference type="PANTHER" id="PTHR43377">
    <property type="entry name" value="BILIVERDIN REDUCTASE A"/>
    <property type="match status" value="1"/>
</dbReference>
<dbReference type="PANTHER" id="PTHR43377:SF12">
    <property type="entry name" value="BINDING ROSSMANN FOLD OXIDOREDUCTASE, PUTATIVE (AFU_ORTHOLOGUE AFUA_3G11840)-RELATED"/>
    <property type="match status" value="1"/>
</dbReference>
<accession>A0ABR3GEG2</accession>
<dbReference type="InterPro" id="IPR051450">
    <property type="entry name" value="Gfo/Idh/MocA_Oxidoreductases"/>
</dbReference>
<gene>
    <name evidence="2" type="ORF">Q9L58_006756</name>
</gene>
<dbReference type="Gene3D" id="3.40.50.720">
    <property type="entry name" value="NAD(P)-binding Rossmann-like Domain"/>
    <property type="match status" value="1"/>
</dbReference>
<comment type="caution">
    <text evidence="2">The sequence shown here is derived from an EMBL/GenBank/DDBJ whole genome shotgun (WGS) entry which is preliminary data.</text>
</comment>
<dbReference type="Proteomes" id="UP001447188">
    <property type="component" value="Unassembled WGS sequence"/>
</dbReference>
<evidence type="ECO:0000259" key="1">
    <source>
        <dbReference type="Pfam" id="PF01408"/>
    </source>
</evidence>